<dbReference type="InterPro" id="IPR024079">
    <property type="entry name" value="MetalloPept_cat_dom_sf"/>
</dbReference>
<dbReference type="InterPro" id="IPR019026">
    <property type="entry name" value="Peptidase_M64_IgA"/>
</dbReference>
<keyword evidence="5 7" id="KW-0408">Iron</keyword>
<evidence type="ECO:0000256" key="2">
    <source>
        <dbReference type="ARBA" id="ARBA00022617"/>
    </source>
</evidence>
<dbReference type="GO" id="GO:0008237">
    <property type="term" value="F:metallopeptidase activity"/>
    <property type="evidence" value="ECO:0007669"/>
    <property type="project" value="InterPro"/>
</dbReference>
<dbReference type="EMBL" id="ML769518">
    <property type="protein sequence ID" value="KAE9396151.1"/>
    <property type="molecule type" value="Genomic_DNA"/>
</dbReference>
<comment type="similarity">
    <text evidence="1">Belongs to the cytochrome P450 family.</text>
</comment>
<dbReference type="InterPro" id="IPR050196">
    <property type="entry name" value="Cytochrome_P450_Monoox"/>
</dbReference>
<dbReference type="PROSITE" id="PS00086">
    <property type="entry name" value="CYTOCHROME_P450"/>
    <property type="match status" value="1"/>
</dbReference>
<dbReference type="PANTHER" id="PTHR24291">
    <property type="entry name" value="CYTOCHROME P450 FAMILY 4"/>
    <property type="match status" value="1"/>
</dbReference>
<keyword evidence="6" id="KW-0503">Monooxygenase</keyword>
<keyword evidence="3 7" id="KW-0479">Metal-binding</keyword>
<dbReference type="AlphaFoldDB" id="A0A6A4HE06"/>
<dbReference type="InterPro" id="IPR002401">
    <property type="entry name" value="Cyt_P450_E_grp-I"/>
</dbReference>
<gene>
    <name evidence="8" type="ORF">BT96DRAFT_996969</name>
</gene>
<dbReference type="PRINTS" id="PR00463">
    <property type="entry name" value="EP450I"/>
</dbReference>
<evidence type="ECO:0000256" key="1">
    <source>
        <dbReference type="ARBA" id="ARBA00010617"/>
    </source>
</evidence>
<dbReference type="GO" id="GO:0020037">
    <property type="term" value="F:heme binding"/>
    <property type="evidence" value="ECO:0007669"/>
    <property type="project" value="InterPro"/>
</dbReference>
<feature type="binding site" description="axial binding residue" evidence="7">
    <location>
        <position position="426"/>
    </location>
    <ligand>
        <name>heme</name>
        <dbReference type="ChEBI" id="CHEBI:30413"/>
    </ligand>
    <ligandPart>
        <name>Fe</name>
        <dbReference type="ChEBI" id="CHEBI:18248"/>
    </ligandPart>
</feature>
<evidence type="ECO:0000256" key="5">
    <source>
        <dbReference type="ARBA" id="ARBA00023004"/>
    </source>
</evidence>
<dbReference type="GO" id="GO:0005506">
    <property type="term" value="F:iron ion binding"/>
    <property type="evidence" value="ECO:0007669"/>
    <property type="project" value="InterPro"/>
</dbReference>
<dbReference type="PANTHER" id="PTHR24291:SF50">
    <property type="entry name" value="BIFUNCTIONAL ALBAFLAVENONE MONOOXYGENASE_TERPENE SYNTHASE"/>
    <property type="match status" value="1"/>
</dbReference>
<dbReference type="Pfam" id="PF00067">
    <property type="entry name" value="p450"/>
    <property type="match status" value="1"/>
</dbReference>
<evidence type="ECO:0000256" key="6">
    <source>
        <dbReference type="ARBA" id="ARBA00023033"/>
    </source>
</evidence>
<dbReference type="OrthoDB" id="1470350at2759"/>
<evidence type="ECO:0000256" key="7">
    <source>
        <dbReference type="PIRSR" id="PIRSR602401-1"/>
    </source>
</evidence>
<evidence type="ECO:0000256" key="4">
    <source>
        <dbReference type="ARBA" id="ARBA00023002"/>
    </source>
</evidence>
<dbReference type="GO" id="GO:0004497">
    <property type="term" value="F:monooxygenase activity"/>
    <property type="evidence" value="ECO:0007669"/>
    <property type="project" value="UniProtKB-KW"/>
</dbReference>
<keyword evidence="2 7" id="KW-0349">Heme</keyword>
<dbReference type="Gene3D" id="1.10.630.10">
    <property type="entry name" value="Cytochrome P450"/>
    <property type="match status" value="1"/>
</dbReference>
<accession>A0A6A4HE06</accession>
<dbReference type="Pfam" id="PF09471">
    <property type="entry name" value="Peptidase_M64"/>
    <property type="match status" value="1"/>
</dbReference>
<evidence type="ECO:0000256" key="3">
    <source>
        <dbReference type="ARBA" id="ARBA00022723"/>
    </source>
</evidence>
<name>A0A6A4HE06_9AGAR</name>
<dbReference type="InterPro" id="IPR001128">
    <property type="entry name" value="Cyt_P450"/>
</dbReference>
<sequence length="732" mass="81685">MAGAFHQMLAENYGPVVKLQTVFRKNVFYTFDPKAMNHILLKEMSSFPPIRLESGNVVLGNGLLGTAGEEHRKQRKMLNPVFSIAHMRSMMPMFNDIAQKLENTLNKRVQNGPAEIDLLGWMARTALELIGQSGFGYSFDNMEDDVPKHKYSLVIKNLVQVPALGRLSLYNVNFLPLLCKLFSAKTRTLLMNAVPWKAVHEVRDMVTYMHEFSVKVYEEKRRALEEGDEAVMRQLGQGKDILSILMKDNVNAGAEDKLEEDEIIAQFCAALGFLWTWISIRTFIFAAMDTTSNAMSRILQLLTVHPDVQDKMRQEISQARRRAETMRLYPPVAHVFRRAMEDSVVPLSKPVRGVDGRDITEVILPKGTMVDISIINSNRNTDFWGPMRWSGNPKDGFLPFRILYTNAKIPGVYSHLMTFNGGGRSCIGFKFSQLEMKVIISMLVEKFKFSPAPGKDIFWQMSGISSPVVVGGDGHPKLPLLVESAKLAAAAVSPNAEWTSNIGLAHDDSHLDAQIPLTKPQTPPPPLEIQPLIVSGSSKNRVDLVFFSDGYLLEDKDKFMQDALRLAEDVSGNQTFHTVKPLMNFWAAFTASEESGVGTGGKPKKTPYGLYRDGTELRAVYYAHPEVADAACTSLGKQCDFPILLGNDPLYGGLGGRFTVITSSILNGPQILRHELGHSIIPVGEEYDGGFAYFGVNAYHDLHEPVPWAHWIDQKDDEGEMDDIVVNLSNMN</sequence>
<protein>
    <submittedName>
        <fullName evidence="8">Cytochrome P450</fullName>
    </submittedName>
</protein>
<evidence type="ECO:0000313" key="8">
    <source>
        <dbReference type="EMBL" id="KAE9396151.1"/>
    </source>
</evidence>
<reference evidence="8" key="1">
    <citation type="journal article" date="2019" name="Environ. Microbiol.">
        <title>Fungal ecological strategies reflected in gene transcription - a case study of two litter decomposers.</title>
        <authorList>
            <person name="Barbi F."/>
            <person name="Kohler A."/>
            <person name="Barry K."/>
            <person name="Baskaran P."/>
            <person name="Daum C."/>
            <person name="Fauchery L."/>
            <person name="Ihrmark K."/>
            <person name="Kuo A."/>
            <person name="LaButti K."/>
            <person name="Lipzen A."/>
            <person name="Morin E."/>
            <person name="Grigoriev I.V."/>
            <person name="Henrissat B."/>
            <person name="Lindahl B."/>
            <person name="Martin F."/>
        </authorList>
    </citation>
    <scope>NUCLEOTIDE SEQUENCE</scope>
    <source>
        <strain evidence="8">JB14</strain>
    </source>
</reference>
<evidence type="ECO:0000313" key="9">
    <source>
        <dbReference type="Proteomes" id="UP000799118"/>
    </source>
</evidence>
<keyword evidence="9" id="KW-1185">Reference proteome</keyword>
<dbReference type="InterPro" id="IPR036396">
    <property type="entry name" value="Cyt_P450_sf"/>
</dbReference>
<dbReference type="SUPFAM" id="SSF48264">
    <property type="entry name" value="Cytochrome P450"/>
    <property type="match status" value="1"/>
</dbReference>
<dbReference type="InterPro" id="IPR017972">
    <property type="entry name" value="Cyt_P450_CS"/>
</dbReference>
<proteinExistence type="inferred from homology"/>
<dbReference type="GO" id="GO:0016705">
    <property type="term" value="F:oxidoreductase activity, acting on paired donors, with incorporation or reduction of molecular oxygen"/>
    <property type="evidence" value="ECO:0007669"/>
    <property type="project" value="InterPro"/>
</dbReference>
<comment type="cofactor">
    <cofactor evidence="7">
        <name>heme</name>
        <dbReference type="ChEBI" id="CHEBI:30413"/>
    </cofactor>
</comment>
<organism evidence="8 9">
    <name type="scientific">Gymnopus androsaceus JB14</name>
    <dbReference type="NCBI Taxonomy" id="1447944"/>
    <lineage>
        <taxon>Eukaryota</taxon>
        <taxon>Fungi</taxon>
        <taxon>Dikarya</taxon>
        <taxon>Basidiomycota</taxon>
        <taxon>Agaricomycotina</taxon>
        <taxon>Agaricomycetes</taxon>
        <taxon>Agaricomycetidae</taxon>
        <taxon>Agaricales</taxon>
        <taxon>Marasmiineae</taxon>
        <taxon>Omphalotaceae</taxon>
        <taxon>Gymnopus</taxon>
    </lineage>
</organism>
<keyword evidence="4" id="KW-0560">Oxidoreductase</keyword>
<dbReference type="Proteomes" id="UP000799118">
    <property type="component" value="Unassembled WGS sequence"/>
</dbReference>
<dbReference type="Gene3D" id="3.40.390.10">
    <property type="entry name" value="Collagenase (Catalytic Domain)"/>
    <property type="match status" value="1"/>
</dbReference>